<feature type="transmembrane region" description="Helical" evidence="9">
    <location>
        <begin position="264"/>
        <end position="286"/>
    </location>
</feature>
<dbReference type="PROSITE" id="PS50929">
    <property type="entry name" value="ABC_TM1F"/>
    <property type="match status" value="1"/>
</dbReference>
<proteinExistence type="predicted"/>
<evidence type="ECO:0000256" key="4">
    <source>
        <dbReference type="ARBA" id="ARBA00022692"/>
    </source>
</evidence>
<accession>A0A1F6D258</accession>
<keyword evidence="7 9" id="KW-1133">Transmembrane helix</keyword>
<evidence type="ECO:0000256" key="6">
    <source>
        <dbReference type="ARBA" id="ARBA00022840"/>
    </source>
</evidence>
<feature type="domain" description="ABC transmembrane type-1" evidence="11">
    <location>
        <begin position="31"/>
        <end position="324"/>
    </location>
</feature>
<evidence type="ECO:0000259" key="10">
    <source>
        <dbReference type="PROSITE" id="PS50893"/>
    </source>
</evidence>
<feature type="transmembrane region" description="Helical" evidence="9">
    <location>
        <begin position="76"/>
        <end position="93"/>
    </location>
</feature>
<dbReference type="InterPro" id="IPR017871">
    <property type="entry name" value="ABC_transporter-like_CS"/>
</dbReference>
<dbReference type="GO" id="GO:0005524">
    <property type="term" value="F:ATP binding"/>
    <property type="evidence" value="ECO:0007669"/>
    <property type="project" value="UniProtKB-KW"/>
</dbReference>
<dbReference type="AlphaFoldDB" id="A0A1F6D258"/>
<dbReference type="InterPro" id="IPR003439">
    <property type="entry name" value="ABC_transporter-like_ATP-bd"/>
</dbReference>
<keyword evidence="8 9" id="KW-0472">Membrane</keyword>
<feature type="transmembrane region" description="Helical" evidence="9">
    <location>
        <begin position="151"/>
        <end position="171"/>
    </location>
</feature>
<evidence type="ECO:0000256" key="5">
    <source>
        <dbReference type="ARBA" id="ARBA00022741"/>
    </source>
</evidence>
<evidence type="ECO:0000313" key="12">
    <source>
        <dbReference type="EMBL" id="OGG55506.1"/>
    </source>
</evidence>
<dbReference type="SUPFAM" id="SSF90123">
    <property type="entry name" value="ABC transporter transmembrane region"/>
    <property type="match status" value="1"/>
</dbReference>
<dbReference type="Pfam" id="PF00005">
    <property type="entry name" value="ABC_tran"/>
    <property type="match status" value="1"/>
</dbReference>
<organism evidence="12 13">
    <name type="scientific">Handelsmanbacteria sp. (strain RIFCSPLOWO2_12_FULL_64_10)</name>
    <dbReference type="NCBI Taxonomy" id="1817868"/>
    <lineage>
        <taxon>Bacteria</taxon>
        <taxon>Candidatus Handelsmaniibacteriota</taxon>
    </lineage>
</organism>
<dbReference type="SUPFAM" id="SSF52540">
    <property type="entry name" value="P-loop containing nucleoside triphosphate hydrolases"/>
    <property type="match status" value="1"/>
</dbReference>
<dbReference type="PROSITE" id="PS50893">
    <property type="entry name" value="ABC_TRANSPORTER_2"/>
    <property type="match status" value="1"/>
</dbReference>
<evidence type="ECO:0000256" key="3">
    <source>
        <dbReference type="ARBA" id="ARBA00022475"/>
    </source>
</evidence>
<dbReference type="InterPro" id="IPR027417">
    <property type="entry name" value="P-loop_NTPase"/>
</dbReference>
<keyword evidence="6" id="KW-0067">ATP-binding</keyword>
<dbReference type="InterPro" id="IPR003593">
    <property type="entry name" value="AAA+_ATPase"/>
</dbReference>
<dbReference type="InterPro" id="IPR036640">
    <property type="entry name" value="ABC1_TM_sf"/>
</dbReference>
<keyword evidence="5" id="KW-0547">Nucleotide-binding</keyword>
<dbReference type="PROSITE" id="PS00211">
    <property type="entry name" value="ABC_TRANSPORTER_1"/>
    <property type="match status" value="1"/>
</dbReference>
<evidence type="ECO:0000256" key="8">
    <source>
        <dbReference type="ARBA" id="ARBA00023136"/>
    </source>
</evidence>
<evidence type="ECO:0000256" key="2">
    <source>
        <dbReference type="ARBA" id="ARBA00022448"/>
    </source>
</evidence>
<dbReference type="Gene3D" id="3.40.50.300">
    <property type="entry name" value="P-loop containing nucleotide triphosphate hydrolases"/>
    <property type="match status" value="1"/>
</dbReference>
<name>A0A1F6D258_HANXR</name>
<dbReference type="FunFam" id="3.40.50.300:FF:000221">
    <property type="entry name" value="Multidrug ABC transporter ATP-binding protein"/>
    <property type="match status" value="1"/>
</dbReference>
<dbReference type="GO" id="GO:0005886">
    <property type="term" value="C:plasma membrane"/>
    <property type="evidence" value="ECO:0007669"/>
    <property type="project" value="UniProtKB-SubCell"/>
</dbReference>
<dbReference type="SMART" id="SM00382">
    <property type="entry name" value="AAA"/>
    <property type="match status" value="1"/>
</dbReference>
<evidence type="ECO:0000256" key="9">
    <source>
        <dbReference type="SAM" id="Phobius"/>
    </source>
</evidence>
<dbReference type="GO" id="GO:0015421">
    <property type="term" value="F:ABC-type oligopeptide transporter activity"/>
    <property type="evidence" value="ECO:0007669"/>
    <property type="project" value="TreeGrafter"/>
</dbReference>
<dbReference type="EMBL" id="MFKF01000075">
    <property type="protein sequence ID" value="OGG55506.1"/>
    <property type="molecule type" value="Genomic_DNA"/>
</dbReference>
<feature type="transmembrane region" description="Helical" evidence="9">
    <location>
        <begin position="21"/>
        <end position="43"/>
    </location>
</feature>
<dbReference type="PANTHER" id="PTHR43394">
    <property type="entry name" value="ATP-DEPENDENT PERMEASE MDL1, MITOCHONDRIAL"/>
    <property type="match status" value="1"/>
</dbReference>
<comment type="caution">
    <text evidence="12">The sequence shown here is derived from an EMBL/GenBank/DDBJ whole genome shotgun (WGS) entry which is preliminary data.</text>
</comment>
<keyword evidence="3" id="KW-1003">Cell membrane</keyword>
<evidence type="ECO:0000256" key="7">
    <source>
        <dbReference type="ARBA" id="ARBA00022989"/>
    </source>
</evidence>
<protein>
    <recommendedName>
        <fullName evidence="14">ABC transporter ATP-binding protein</fullName>
    </recommendedName>
</protein>
<keyword evidence="2" id="KW-0813">Transport</keyword>
<dbReference type="Gene3D" id="1.20.1560.10">
    <property type="entry name" value="ABC transporter type 1, transmembrane domain"/>
    <property type="match status" value="1"/>
</dbReference>
<dbReference type="InterPro" id="IPR011527">
    <property type="entry name" value="ABC1_TM_dom"/>
</dbReference>
<dbReference type="GO" id="GO:0016887">
    <property type="term" value="F:ATP hydrolysis activity"/>
    <property type="evidence" value="ECO:0007669"/>
    <property type="project" value="InterPro"/>
</dbReference>
<dbReference type="Proteomes" id="UP000178606">
    <property type="component" value="Unassembled WGS sequence"/>
</dbReference>
<keyword evidence="4 9" id="KW-0812">Transmembrane</keyword>
<sequence length="617" mass="69776">MGRGFQEIRKIVVSVPRAFGLVWRAGPGLTAALLLINFLSAFFPVLTLWLTKLAIDRIALLADQAANGPPVELRPLWVLIGGLGVVWLVHRAMDTLSNTLSGLLRFQVEVHTQTLIMRKCADLDIVFFENPKNLDILENATRGAMMSAWTLVWMLFSLVRTIVTLGTFLVALVRLHWLAMAAVALTTAPQMLASSYFARRRWQMMTDRAEDSRLRFYLTWLTSQRDPAKEVRVFGLSDYLIERFRFYCQKFFKQERGLEGRREITNFCLGALGNVGAVGVWVYVALRAVARTITMGDVVFYTQAVSSCQGNLLSLFTQGGQLYEQTLFLGNLFALLDLKSVEIEGALRGPEGSSRRWGDLPAPVQVRQGIEFRNVSFRYPGSEKWVLRHVSFWMRPGESVALVGRNGAGKTTLVKLLVRLYDPTEGEILLDGRSLREYDLDGLRRFFAVIFQDYTRYWLTLRENIGFGDVGRVEDLGQVKQASGKAGVQEIAERLPQQYETYLARQFMGLGEDLSGGEWQKVALGRAYMRDCPVLILDEPTAALDAFAEYEVYKGFAEMTAERIAVFISHRFSTVRMARNILVLDNGELVEEGTHEALLARKGLYASMFETQAERYR</sequence>
<evidence type="ECO:0008006" key="14">
    <source>
        <dbReference type="Google" id="ProtNLM"/>
    </source>
</evidence>
<gene>
    <name evidence="12" type="ORF">A3F84_18735</name>
</gene>
<dbReference type="PANTHER" id="PTHR43394:SF1">
    <property type="entry name" value="ATP-BINDING CASSETTE SUB-FAMILY B MEMBER 10, MITOCHONDRIAL"/>
    <property type="match status" value="1"/>
</dbReference>
<reference evidence="12 13" key="1">
    <citation type="journal article" date="2016" name="Nat. Commun.">
        <title>Thousands of microbial genomes shed light on interconnected biogeochemical processes in an aquifer system.</title>
        <authorList>
            <person name="Anantharaman K."/>
            <person name="Brown C.T."/>
            <person name="Hug L.A."/>
            <person name="Sharon I."/>
            <person name="Castelle C.J."/>
            <person name="Probst A.J."/>
            <person name="Thomas B.C."/>
            <person name="Singh A."/>
            <person name="Wilkins M.J."/>
            <person name="Karaoz U."/>
            <person name="Brodie E.L."/>
            <person name="Williams K.H."/>
            <person name="Hubbard S.S."/>
            <person name="Banfield J.F."/>
        </authorList>
    </citation>
    <scope>NUCLEOTIDE SEQUENCE [LARGE SCALE GENOMIC DNA]</scope>
    <source>
        <strain evidence="13">RIFCSPLOWO2_12_FULL_64_10</strain>
    </source>
</reference>
<evidence type="ECO:0000313" key="13">
    <source>
        <dbReference type="Proteomes" id="UP000178606"/>
    </source>
</evidence>
<feature type="transmembrane region" description="Helical" evidence="9">
    <location>
        <begin position="177"/>
        <end position="198"/>
    </location>
</feature>
<comment type="subcellular location">
    <subcellularLocation>
        <location evidence="1">Cell membrane</location>
        <topology evidence="1">Multi-pass membrane protein</topology>
    </subcellularLocation>
</comment>
<evidence type="ECO:0000259" key="11">
    <source>
        <dbReference type="PROSITE" id="PS50929"/>
    </source>
</evidence>
<evidence type="ECO:0000256" key="1">
    <source>
        <dbReference type="ARBA" id="ARBA00004651"/>
    </source>
</evidence>
<feature type="domain" description="ABC transporter" evidence="10">
    <location>
        <begin position="370"/>
        <end position="611"/>
    </location>
</feature>
<dbReference type="InterPro" id="IPR039421">
    <property type="entry name" value="Type_1_exporter"/>
</dbReference>